<dbReference type="InterPro" id="IPR022898">
    <property type="entry name" value="RNase_HII"/>
</dbReference>
<keyword evidence="10 14" id="KW-0479">Metal-binding</keyword>
<comment type="subcellular location">
    <subcellularLocation>
        <location evidence="4 14">Cytoplasm</location>
    </subcellularLocation>
</comment>
<evidence type="ECO:0000256" key="4">
    <source>
        <dbReference type="ARBA" id="ARBA00004496"/>
    </source>
</evidence>
<dbReference type="AlphaFoldDB" id="A0A2U1DEV8"/>
<dbReference type="InterPro" id="IPR012337">
    <property type="entry name" value="RNaseH-like_sf"/>
</dbReference>
<comment type="function">
    <text evidence="3 14 16">Endonuclease that specifically degrades the RNA of RNA-DNA hybrids.</text>
</comment>
<comment type="cofactor">
    <cofactor evidence="14 15">
        <name>Mn(2+)</name>
        <dbReference type="ChEBI" id="CHEBI:29035"/>
    </cofactor>
    <cofactor evidence="14 15">
        <name>Mg(2+)</name>
        <dbReference type="ChEBI" id="CHEBI:18420"/>
    </cofactor>
    <text evidence="14 15">Manganese or magnesium. Binds 1 divalent metal ion per monomer in the absence of substrate. May bind a second metal ion after substrate binding.</text>
</comment>
<dbReference type="NCBIfam" id="NF000594">
    <property type="entry name" value="PRK00015.1-1"/>
    <property type="match status" value="1"/>
</dbReference>
<keyword evidence="8 14" id="KW-0963">Cytoplasm</keyword>
<protein>
    <recommendedName>
        <fullName evidence="7 14">Ribonuclease HII</fullName>
        <shortName evidence="14">RNase HII</shortName>
        <ecNumber evidence="6 14">3.1.26.4</ecNumber>
    </recommendedName>
</protein>
<accession>A0A2U1DEV8</accession>
<comment type="cofactor">
    <cofactor evidence="2">
        <name>Mg(2+)</name>
        <dbReference type="ChEBI" id="CHEBI:18420"/>
    </cofactor>
</comment>
<evidence type="ECO:0000256" key="9">
    <source>
        <dbReference type="ARBA" id="ARBA00022722"/>
    </source>
</evidence>
<dbReference type="GO" id="GO:0006298">
    <property type="term" value="P:mismatch repair"/>
    <property type="evidence" value="ECO:0007669"/>
    <property type="project" value="TreeGrafter"/>
</dbReference>
<dbReference type="GO" id="GO:0005737">
    <property type="term" value="C:cytoplasm"/>
    <property type="evidence" value="ECO:0007669"/>
    <property type="project" value="UniProtKB-SubCell"/>
</dbReference>
<name>A0A2U1DEV8_9LACO</name>
<dbReference type="Proteomes" id="UP000245433">
    <property type="component" value="Unassembled WGS sequence"/>
</dbReference>
<feature type="binding site" evidence="14 15">
    <location>
        <position position="168"/>
    </location>
    <ligand>
        <name>a divalent metal cation</name>
        <dbReference type="ChEBI" id="CHEBI:60240"/>
    </ligand>
</feature>
<dbReference type="PANTHER" id="PTHR10954">
    <property type="entry name" value="RIBONUCLEASE H2 SUBUNIT A"/>
    <property type="match status" value="1"/>
</dbReference>
<proteinExistence type="inferred from homology"/>
<keyword evidence="11 14" id="KW-0255">Endonuclease</keyword>
<dbReference type="PANTHER" id="PTHR10954:SF18">
    <property type="entry name" value="RIBONUCLEASE HII"/>
    <property type="match status" value="1"/>
</dbReference>
<comment type="caution">
    <text evidence="18">The sequence shown here is derived from an EMBL/GenBank/DDBJ whole genome shotgun (WGS) entry which is preliminary data.</text>
</comment>
<dbReference type="GO" id="GO:0004523">
    <property type="term" value="F:RNA-DNA hybrid ribonuclease activity"/>
    <property type="evidence" value="ECO:0007669"/>
    <property type="project" value="UniProtKB-UniRule"/>
</dbReference>
<dbReference type="GO" id="GO:0032299">
    <property type="term" value="C:ribonuclease H2 complex"/>
    <property type="evidence" value="ECO:0007669"/>
    <property type="project" value="TreeGrafter"/>
</dbReference>
<dbReference type="HAMAP" id="MF_00052_B">
    <property type="entry name" value="RNase_HII_B"/>
    <property type="match status" value="1"/>
</dbReference>
<dbReference type="OrthoDB" id="9803420at2"/>
<evidence type="ECO:0000256" key="16">
    <source>
        <dbReference type="RuleBase" id="RU003515"/>
    </source>
</evidence>
<evidence type="ECO:0000256" key="13">
    <source>
        <dbReference type="ARBA" id="ARBA00023211"/>
    </source>
</evidence>
<keyword evidence="13 14" id="KW-0464">Manganese</keyword>
<dbReference type="GO" id="GO:0043137">
    <property type="term" value="P:DNA replication, removal of RNA primer"/>
    <property type="evidence" value="ECO:0007669"/>
    <property type="project" value="TreeGrafter"/>
</dbReference>
<dbReference type="CDD" id="cd07182">
    <property type="entry name" value="RNase_HII_bacteria_HII_like"/>
    <property type="match status" value="1"/>
</dbReference>
<comment type="catalytic activity">
    <reaction evidence="1 14 15 16">
        <text>Endonucleolytic cleavage to 5'-phosphomonoester.</text>
        <dbReference type="EC" id="3.1.26.4"/>
    </reaction>
</comment>
<keyword evidence="9 14" id="KW-0540">Nuclease</keyword>
<dbReference type="EMBL" id="QEKT01000001">
    <property type="protein sequence ID" value="PVY86200.1"/>
    <property type="molecule type" value="Genomic_DNA"/>
</dbReference>
<dbReference type="SUPFAM" id="SSF53098">
    <property type="entry name" value="Ribonuclease H-like"/>
    <property type="match status" value="1"/>
</dbReference>
<keyword evidence="19" id="KW-1185">Reference proteome</keyword>
<evidence type="ECO:0000256" key="1">
    <source>
        <dbReference type="ARBA" id="ARBA00000077"/>
    </source>
</evidence>
<dbReference type="Pfam" id="PF01351">
    <property type="entry name" value="RNase_HII"/>
    <property type="match status" value="1"/>
</dbReference>
<keyword evidence="12 14" id="KW-0378">Hydrolase</keyword>
<gene>
    <name evidence="14" type="primary">rnhB</name>
    <name evidence="18" type="ORF">C7384_101113</name>
</gene>
<evidence type="ECO:0000256" key="5">
    <source>
        <dbReference type="ARBA" id="ARBA00007383"/>
    </source>
</evidence>
<evidence type="ECO:0000256" key="2">
    <source>
        <dbReference type="ARBA" id="ARBA00001946"/>
    </source>
</evidence>
<dbReference type="PROSITE" id="PS51975">
    <property type="entry name" value="RNASE_H_2"/>
    <property type="match status" value="1"/>
</dbReference>
<evidence type="ECO:0000256" key="14">
    <source>
        <dbReference type="HAMAP-Rule" id="MF_00052"/>
    </source>
</evidence>
<evidence type="ECO:0000313" key="19">
    <source>
        <dbReference type="Proteomes" id="UP000245433"/>
    </source>
</evidence>
<dbReference type="GO" id="GO:0030145">
    <property type="term" value="F:manganese ion binding"/>
    <property type="evidence" value="ECO:0007669"/>
    <property type="project" value="UniProtKB-UniRule"/>
</dbReference>
<dbReference type="RefSeq" id="WP_089937396.1">
    <property type="nucleotide sequence ID" value="NZ_CAKOEW010000004.1"/>
</dbReference>
<dbReference type="NCBIfam" id="NF000595">
    <property type="entry name" value="PRK00015.1-3"/>
    <property type="match status" value="1"/>
</dbReference>
<feature type="binding site" evidence="14 15">
    <location>
        <position position="77"/>
    </location>
    <ligand>
        <name>a divalent metal cation</name>
        <dbReference type="ChEBI" id="CHEBI:60240"/>
    </ligand>
</feature>
<evidence type="ECO:0000259" key="17">
    <source>
        <dbReference type="PROSITE" id="PS51975"/>
    </source>
</evidence>
<evidence type="ECO:0000256" key="8">
    <source>
        <dbReference type="ARBA" id="ARBA00022490"/>
    </source>
</evidence>
<reference evidence="18 19" key="1">
    <citation type="submission" date="2018-04" db="EMBL/GenBank/DDBJ databases">
        <title>Genomic Encyclopedia of Type Strains, Phase IV (KMG-IV): sequencing the most valuable type-strain genomes for metagenomic binning, comparative biology and taxonomic classification.</title>
        <authorList>
            <person name="Goeker M."/>
        </authorList>
    </citation>
    <scope>NUCLEOTIDE SEQUENCE [LARGE SCALE GENOMIC DNA]</scope>
    <source>
        <strain evidence="18 19">DSM 28795</strain>
    </source>
</reference>
<dbReference type="InterPro" id="IPR036397">
    <property type="entry name" value="RNaseH_sf"/>
</dbReference>
<evidence type="ECO:0000256" key="7">
    <source>
        <dbReference type="ARBA" id="ARBA00019179"/>
    </source>
</evidence>
<dbReference type="InterPro" id="IPR024567">
    <property type="entry name" value="RNase_HII/HIII_dom"/>
</dbReference>
<evidence type="ECO:0000256" key="3">
    <source>
        <dbReference type="ARBA" id="ARBA00004065"/>
    </source>
</evidence>
<feature type="binding site" evidence="14 15">
    <location>
        <position position="76"/>
    </location>
    <ligand>
        <name>a divalent metal cation</name>
        <dbReference type="ChEBI" id="CHEBI:60240"/>
    </ligand>
</feature>
<dbReference type="GO" id="GO:0003723">
    <property type="term" value="F:RNA binding"/>
    <property type="evidence" value="ECO:0007669"/>
    <property type="project" value="UniProtKB-UniRule"/>
</dbReference>
<organism evidence="18 19">
    <name type="scientific">Convivina intestini</name>
    <dbReference type="NCBI Taxonomy" id="1505726"/>
    <lineage>
        <taxon>Bacteria</taxon>
        <taxon>Bacillati</taxon>
        <taxon>Bacillota</taxon>
        <taxon>Bacilli</taxon>
        <taxon>Lactobacillales</taxon>
        <taxon>Lactobacillaceae</taxon>
        <taxon>Convivina</taxon>
    </lineage>
</organism>
<dbReference type="Gene3D" id="3.30.420.10">
    <property type="entry name" value="Ribonuclease H-like superfamily/Ribonuclease H"/>
    <property type="match status" value="1"/>
</dbReference>
<evidence type="ECO:0000256" key="6">
    <source>
        <dbReference type="ARBA" id="ARBA00012180"/>
    </source>
</evidence>
<dbReference type="InterPro" id="IPR001352">
    <property type="entry name" value="RNase_HII/HIII"/>
</dbReference>
<sequence length="256" mass="28515">MTETIADIKAALTTIGSSDARLELWAQDSRKGVRQLVERYQRQQIKLQAKIEHFHHRFDFEQRYWENGYTNIAGIDEVGRGPLAGPVVAAAVILKHDFNLIDVIDSKQLSAHQRLELDQKIRQQALAIGIAQVDADVIDQVNIYQASRQAMLLAVQQLNPQPQALLIDAMQIDSPLAQESLIKGDARSNSIAAASIIAKVSRDQLMADYAKKYPGYGFEHNAGYGTAEHLAAIKQQGICPIHRRTFAPIKDWIATP</sequence>
<evidence type="ECO:0000256" key="15">
    <source>
        <dbReference type="PROSITE-ProRule" id="PRU01319"/>
    </source>
</evidence>
<evidence type="ECO:0000313" key="18">
    <source>
        <dbReference type="EMBL" id="PVY86200.1"/>
    </source>
</evidence>
<evidence type="ECO:0000256" key="10">
    <source>
        <dbReference type="ARBA" id="ARBA00022723"/>
    </source>
</evidence>
<evidence type="ECO:0000256" key="11">
    <source>
        <dbReference type="ARBA" id="ARBA00022759"/>
    </source>
</evidence>
<feature type="domain" description="RNase H type-2" evidence="17">
    <location>
        <begin position="70"/>
        <end position="256"/>
    </location>
</feature>
<dbReference type="EC" id="3.1.26.4" evidence="6 14"/>
<evidence type="ECO:0000256" key="12">
    <source>
        <dbReference type="ARBA" id="ARBA00022801"/>
    </source>
</evidence>
<comment type="similarity">
    <text evidence="5 14 16">Belongs to the RNase HII family.</text>
</comment>
<dbReference type="FunFam" id="3.30.420.10:FF:000006">
    <property type="entry name" value="Ribonuclease HII"/>
    <property type="match status" value="1"/>
</dbReference>